<dbReference type="OrthoDB" id="3070875at2759"/>
<feature type="region of interest" description="Disordered" evidence="1">
    <location>
        <begin position="227"/>
        <end position="284"/>
    </location>
</feature>
<evidence type="ECO:0000256" key="1">
    <source>
        <dbReference type="SAM" id="MobiDB-lite"/>
    </source>
</evidence>
<keyword evidence="2" id="KW-1133">Transmembrane helix</keyword>
<dbReference type="AlphaFoldDB" id="A0A9P7UNP3"/>
<dbReference type="KEGG" id="more:E1B28_013117"/>
<proteinExistence type="predicted"/>
<dbReference type="GeneID" id="66082192"/>
<name>A0A9P7UNP3_9AGAR</name>
<sequence>MNWWPWIPNSFVQRGINQWSGQPVGKMCNEIPLREHITSLVNFKDNLLLSLNPFHDVVEWNNVGRPRPAALSMRFLRMPSILRYTFISMWWTTSTALHLEPAPPLTVPVNQPQIFTWIRDDDDDDVPSSVTAIAVNSSPTQSSKDNEDFVGSRMFAPADIRFRLLIHLGGGDDEDDEDDKPRNGTVTLTFPSATSFSIVAKKGKPPGQKVLHTFSGTVVATVSTGTTSTTASTTTQAQSASSTNTALSTPGSSSSASSTVNGPAQAGTPTSTGATTETSVISTSSALTSPVSTIPLGTAVKTGENNKAVILGCALGGSMFILVSLLLLFAWRQRRHRKGRSRDTMSRTSSIMFYRDEMVRAIARRLTFRKEDPTEDTSSSTATFTGSFKEKQARNSMSLAGLDVLEKHDVNPLAPTEPKDAFWARTDRQMEIEQKIIELQSRLISASPLEKDWIMDRVKKLKELRNSDWAYGRDGAEVPEVMRGWNSVP</sequence>
<comment type="caution">
    <text evidence="3">The sequence shown here is derived from an EMBL/GenBank/DDBJ whole genome shotgun (WGS) entry which is preliminary data.</text>
</comment>
<evidence type="ECO:0000256" key="2">
    <source>
        <dbReference type="SAM" id="Phobius"/>
    </source>
</evidence>
<keyword evidence="2" id="KW-0812">Transmembrane</keyword>
<feature type="compositionally biased region" description="Low complexity" evidence="1">
    <location>
        <begin position="227"/>
        <end position="279"/>
    </location>
</feature>
<reference evidence="3" key="1">
    <citation type="journal article" date="2021" name="Genome Biol. Evol.">
        <title>The assembled and annotated genome of the fairy-ring fungus Marasmius oreades.</title>
        <authorList>
            <person name="Hiltunen M."/>
            <person name="Ament-Velasquez S.L."/>
            <person name="Johannesson H."/>
        </authorList>
    </citation>
    <scope>NUCLEOTIDE SEQUENCE</scope>
    <source>
        <strain evidence="3">03SP1</strain>
    </source>
</reference>
<keyword evidence="2" id="KW-0472">Membrane</keyword>
<dbReference type="Proteomes" id="UP001049176">
    <property type="component" value="Chromosome 9"/>
</dbReference>
<accession>A0A9P7UNP3</accession>
<organism evidence="3 4">
    <name type="scientific">Marasmius oreades</name>
    <name type="common">fairy-ring Marasmius</name>
    <dbReference type="NCBI Taxonomy" id="181124"/>
    <lineage>
        <taxon>Eukaryota</taxon>
        <taxon>Fungi</taxon>
        <taxon>Dikarya</taxon>
        <taxon>Basidiomycota</taxon>
        <taxon>Agaricomycotina</taxon>
        <taxon>Agaricomycetes</taxon>
        <taxon>Agaricomycetidae</taxon>
        <taxon>Agaricales</taxon>
        <taxon>Marasmiineae</taxon>
        <taxon>Marasmiaceae</taxon>
        <taxon>Marasmius</taxon>
    </lineage>
</organism>
<gene>
    <name evidence="3" type="ORF">E1B28_013117</name>
</gene>
<evidence type="ECO:0000313" key="3">
    <source>
        <dbReference type="EMBL" id="KAG7087136.1"/>
    </source>
</evidence>
<evidence type="ECO:0000313" key="4">
    <source>
        <dbReference type="Proteomes" id="UP001049176"/>
    </source>
</evidence>
<dbReference type="RefSeq" id="XP_043003607.1">
    <property type="nucleotide sequence ID" value="XM_043158263.1"/>
</dbReference>
<dbReference type="EMBL" id="CM032189">
    <property type="protein sequence ID" value="KAG7087136.1"/>
    <property type="molecule type" value="Genomic_DNA"/>
</dbReference>
<feature type="transmembrane region" description="Helical" evidence="2">
    <location>
        <begin position="308"/>
        <end position="331"/>
    </location>
</feature>
<keyword evidence="4" id="KW-1185">Reference proteome</keyword>
<protein>
    <submittedName>
        <fullName evidence="3">Uncharacterized protein</fullName>
    </submittedName>
</protein>